<evidence type="ECO:0000313" key="3">
    <source>
        <dbReference type="EMBL" id="TFZ39674.1"/>
    </source>
</evidence>
<feature type="compositionally biased region" description="Low complexity" evidence="1">
    <location>
        <begin position="34"/>
        <end position="47"/>
    </location>
</feature>
<evidence type="ECO:0000256" key="1">
    <source>
        <dbReference type="SAM" id="MobiDB-lite"/>
    </source>
</evidence>
<reference evidence="3 4" key="1">
    <citation type="submission" date="2019-03" db="EMBL/GenBank/DDBJ databases">
        <title>Draft genome sequence data and analysis of a Fermenting Bacterium, Soehngenia longevitae strain 1933PT, isolated from petroleum reservoir in Azerbaijan.</title>
        <authorList>
            <person name="Grouzdev D.S."/>
            <person name="Bidzhieva S.K."/>
            <person name="Sokolova D.S."/>
            <person name="Tourova T.P."/>
            <person name="Poltaraus A.B."/>
            <person name="Nazina T.N."/>
        </authorList>
    </citation>
    <scope>NUCLEOTIDE SEQUENCE [LARGE SCALE GENOMIC DNA]</scope>
    <source>
        <strain evidence="3 4">1933P</strain>
    </source>
</reference>
<proteinExistence type="predicted"/>
<dbReference type="AlphaFoldDB" id="A0A4Z0D538"/>
<evidence type="ECO:0000256" key="2">
    <source>
        <dbReference type="SAM" id="SignalP"/>
    </source>
</evidence>
<dbReference type="RefSeq" id="WP_135271442.1">
    <property type="nucleotide sequence ID" value="NZ_SRIB01000010.1"/>
</dbReference>
<dbReference type="Proteomes" id="UP000298381">
    <property type="component" value="Unassembled WGS sequence"/>
</dbReference>
<name>A0A4Z0D538_9FIRM</name>
<dbReference type="OrthoDB" id="2026742at2"/>
<organism evidence="3 4">
    <name type="scientific">Soehngenia longivitae</name>
    <dbReference type="NCBI Taxonomy" id="2562294"/>
    <lineage>
        <taxon>Bacteria</taxon>
        <taxon>Bacillati</taxon>
        <taxon>Bacillota</taxon>
        <taxon>Tissierellia</taxon>
        <taxon>Tissierellales</taxon>
        <taxon>Tissierellaceae</taxon>
        <taxon>Soehngenia</taxon>
    </lineage>
</organism>
<feature type="chain" id="PRO_5039466157" evidence="2">
    <location>
        <begin position="21"/>
        <end position="367"/>
    </location>
</feature>
<keyword evidence="2" id="KW-0732">Signal</keyword>
<dbReference type="Gene3D" id="3.90.1010.20">
    <property type="match status" value="2"/>
</dbReference>
<evidence type="ECO:0000313" key="4">
    <source>
        <dbReference type="Proteomes" id="UP000298381"/>
    </source>
</evidence>
<keyword evidence="4" id="KW-1185">Reference proteome</keyword>
<accession>A0A4Z0D538</accession>
<dbReference type="PROSITE" id="PS51257">
    <property type="entry name" value="PROKAR_LIPOPROTEIN"/>
    <property type="match status" value="1"/>
</dbReference>
<gene>
    <name evidence="3" type="ORF">E4100_07605</name>
</gene>
<feature type="region of interest" description="Disordered" evidence="1">
    <location>
        <begin position="24"/>
        <end position="47"/>
    </location>
</feature>
<sequence>MKRILSIVLMIVLSISLLVACTSEPATETEEPTTPDTGEGTETTSGTITKLGLGHIVSIAKSKDKGTDANGNPVNPLAQADVMIAAVGFDADGKVVSVYIDSAQTKVAFDENMQLTSDVNAEVPTKRDLGTDYGMGKVSPIGKEWFEQMDALQEWMVGKTVEEIVSMETTKRDDEHPTVPNVPELTSSVTMDVGEYLKIVEEAWNNAIDVTGAEKVGLGVKTSIAKSVSAGTDANGNPVNAQAQVDTIISATALDADGKVAGTIIDTAQVVIPFDADGKVAIDKTVELKTKNELKEDYGMGKVSPIKKEWYEQAQALAEWMKGKTLDEIKAMKLEEGKPAEEDLVSSVTIHVDDYLAVVEEAINNAK</sequence>
<feature type="signal peptide" evidence="2">
    <location>
        <begin position="1"/>
        <end position="20"/>
    </location>
</feature>
<comment type="caution">
    <text evidence="3">The sequence shown here is derived from an EMBL/GenBank/DDBJ whole genome shotgun (WGS) entry which is preliminary data.</text>
</comment>
<protein>
    <submittedName>
        <fullName evidence="3">Uncharacterized protein</fullName>
    </submittedName>
</protein>
<dbReference type="EMBL" id="SRIB01000010">
    <property type="protein sequence ID" value="TFZ39674.1"/>
    <property type="molecule type" value="Genomic_DNA"/>
</dbReference>